<sequence length="62" mass="7311">MTMTEKVWRVVASDEACFGRNQLHALFSFFFAWMELSEVSETRISWPIEARCLQLQEYSNCS</sequence>
<organism evidence="1">
    <name type="scientific">Arundo donax</name>
    <name type="common">Giant reed</name>
    <name type="synonym">Donax arundinaceus</name>
    <dbReference type="NCBI Taxonomy" id="35708"/>
    <lineage>
        <taxon>Eukaryota</taxon>
        <taxon>Viridiplantae</taxon>
        <taxon>Streptophyta</taxon>
        <taxon>Embryophyta</taxon>
        <taxon>Tracheophyta</taxon>
        <taxon>Spermatophyta</taxon>
        <taxon>Magnoliopsida</taxon>
        <taxon>Liliopsida</taxon>
        <taxon>Poales</taxon>
        <taxon>Poaceae</taxon>
        <taxon>PACMAD clade</taxon>
        <taxon>Arundinoideae</taxon>
        <taxon>Arundineae</taxon>
        <taxon>Arundo</taxon>
    </lineage>
</organism>
<evidence type="ECO:0000313" key="1">
    <source>
        <dbReference type="EMBL" id="JAE06843.1"/>
    </source>
</evidence>
<reference evidence="1" key="1">
    <citation type="submission" date="2014-09" db="EMBL/GenBank/DDBJ databases">
        <authorList>
            <person name="Magalhaes I.L.F."/>
            <person name="Oliveira U."/>
            <person name="Santos F.R."/>
            <person name="Vidigal T.H.D.A."/>
            <person name="Brescovit A.D."/>
            <person name="Santos A.J."/>
        </authorList>
    </citation>
    <scope>NUCLEOTIDE SEQUENCE</scope>
    <source>
        <tissue evidence="1">Shoot tissue taken approximately 20 cm above the soil surface</tissue>
    </source>
</reference>
<dbReference type="AlphaFoldDB" id="A0A0A9FEZ8"/>
<reference evidence="1" key="2">
    <citation type="journal article" date="2015" name="Data Brief">
        <title>Shoot transcriptome of the giant reed, Arundo donax.</title>
        <authorList>
            <person name="Barrero R.A."/>
            <person name="Guerrero F.D."/>
            <person name="Moolhuijzen P."/>
            <person name="Goolsby J.A."/>
            <person name="Tidwell J."/>
            <person name="Bellgard S.E."/>
            <person name="Bellgard M.I."/>
        </authorList>
    </citation>
    <scope>NUCLEOTIDE SEQUENCE</scope>
    <source>
        <tissue evidence="1">Shoot tissue taken approximately 20 cm above the soil surface</tissue>
    </source>
</reference>
<dbReference type="EMBL" id="GBRH01191053">
    <property type="protein sequence ID" value="JAE06843.1"/>
    <property type="molecule type" value="Transcribed_RNA"/>
</dbReference>
<accession>A0A0A9FEZ8</accession>
<proteinExistence type="predicted"/>
<name>A0A0A9FEZ8_ARUDO</name>
<protein>
    <submittedName>
        <fullName evidence="1">Uncharacterized protein</fullName>
    </submittedName>
</protein>